<evidence type="ECO:0000259" key="1">
    <source>
        <dbReference type="Pfam" id="PF12146"/>
    </source>
</evidence>
<feature type="domain" description="Serine aminopeptidase S33" evidence="1">
    <location>
        <begin position="46"/>
        <end position="311"/>
    </location>
</feature>
<evidence type="ECO:0000313" key="2">
    <source>
        <dbReference type="EMBL" id="MST90876.1"/>
    </source>
</evidence>
<reference evidence="3 5" key="1">
    <citation type="journal article" date="2019" name="Nat. Med.">
        <title>A library of human gut bacterial isolates paired with longitudinal multiomics data enables mechanistic microbiome research.</title>
        <authorList>
            <person name="Poyet M."/>
            <person name="Groussin M."/>
            <person name="Gibbons S.M."/>
            <person name="Avila-Pacheco J."/>
            <person name="Jiang X."/>
            <person name="Kearney S.M."/>
            <person name="Perrotta A.R."/>
            <person name="Berdy B."/>
            <person name="Zhao S."/>
            <person name="Lieberman T.D."/>
            <person name="Swanson P.K."/>
            <person name="Smith M."/>
            <person name="Roesemann S."/>
            <person name="Alexander J.E."/>
            <person name="Rich S.A."/>
            <person name="Livny J."/>
            <person name="Vlamakis H."/>
            <person name="Clish C."/>
            <person name="Bullock K."/>
            <person name="Deik A."/>
            <person name="Scott J."/>
            <person name="Pierce K.A."/>
            <person name="Xavier R.J."/>
            <person name="Alm E.J."/>
        </authorList>
    </citation>
    <scope>NUCLEOTIDE SEQUENCE [LARGE SCALE GENOMIC DNA]</scope>
    <source>
        <strain evidence="3 5">BIOML-A7</strain>
    </source>
</reference>
<dbReference type="GO" id="GO:0016787">
    <property type="term" value="F:hydrolase activity"/>
    <property type="evidence" value="ECO:0007669"/>
    <property type="project" value="UniProtKB-KW"/>
</dbReference>
<dbReference type="InterPro" id="IPR029058">
    <property type="entry name" value="AB_hydrolase_fold"/>
</dbReference>
<dbReference type="Gene3D" id="3.40.50.1820">
    <property type="entry name" value="alpha/beta hydrolase"/>
    <property type="match status" value="1"/>
</dbReference>
<organism evidence="2 4">
    <name type="scientific">Ruthenibacterium lactatiformans</name>
    <dbReference type="NCBI Taxonomy" id="1550024"/>
    <lineage>
        <taxon>Bacteria</taxon>
        <taxon>Bacillati</taxon>
        <taxon>Bacillota</taxon>
        <taxon>Clostridia</taxon>
        <taxon>Eubacteriales</taxon>
        <taxon>Oscillospiraceae</taxon>
        <taxon>Ruthenibacterium</taxon>
    </lineage>
</organism>
<dbReference type="Pfam" id="PF12146">
    <property type="entry name" value="Hydrolase_4"/>
    <property type="match status" value="1"/>
</dbReference>
<protein>
    <submittedName>
        <fullName evidence="3">Alpha/beta fold hydrolase</fullName>
    </submittedName>
    <submittedName>
        <fullName evidence="2">Lysophospholipase</fullName>
    </submittedName>
</protein>
<dbReference type="Proteomes" id="UP000449193">
    <property type="component" value="Unassembled WGS sequence"/>
</dbReference>
<dbReference type="EMBL" id="WMZR01000003">
    <property type="protein sequence ID" value="MTS50576.1"/>
    <property type="molecule type" value="Genomic_DNA"/>
</dbReference>
<dbReference type="EMBL" id="VUNJ01000002">
    <property type="protein sequence ID" value="MST90876.1"/>
    <property type="molecule type" value="Genomic_DNA"/>
</dbReference>
<dbReference type="SUPFAM" id="SSF53474">
    <property type="entry name" value="alpha/beta-Hydrolases"/>
    <property type="match status" value="1"/>
</dbReference>
<dbReference type="InterPro" id="IPR051044">
    <property type="entry name" value="MAG_DAG_Lipase"/>
</dbReference>
<keyword evidence="3" id="KW-0378">Hydrolase</keyword>
<dbReference type="AlphaFoldDB" id="A0A6I2U1G6"/>
<evidence type="ECO:0000313" key="4">
    <source>
        <dbReference type="Proteomes" id="UP000431913"/>
    </source>
</evidence>
<gene>
    <name evidence="2" type="ORF">FYJ76_02820</name>
    <name evidence="3" type="ORF">GMD52_03365</name>
</gene>
<evidence type="ECO:0000313" key="5">
    <source>
        <dbReference type="Proteomes" id="UP000449193"/>
    </source>
</evidence>
<dbReference type="InterPro" id="IPR022742">
    <property type="entry name" value="Hydrolase_4"/>
</dbReference>
<dbReference type="PANTHER" id="PTHR11614">
    <property type="entry name" value="PHOSPHOLIPASE-RELATED"/>
    <property type="match status" value="1"/>
</dbReference>
<comment type="caution">
    <text evidence="2">The sequence shown here is derived from an EMBL/GenBank/DDBJ whole genome shotgun (WGS) entry which is preliminary data.</text>
</comment>
<evidence type="ECO:0000313" key="3">
    <source>
        <dbReference type="EMBL" id="MTS50576.1"/>
    </source>
</evidence>
<dbReference type="Proteomes" id="UP000431913">
    <property type="component" value="Unassembled WGS sequence"/>
</dbReference>
<proteinExistence type="predicted"/>
<accession>A0A6I2U1G6</accession>
<name>A0A6I2U1G6_9FIRM</name>
<reference evidence="2 4" key="2">
    <citation type="submission" date="2019-08" db="EMBL/GenBank/DDBJ databases">
        <title>In-depth cultivation of the pig gut microbiome towards novel bacterial diversity and tailored functional studies.</title>
        <authorList>
            <person name="Wylensek D."/>
            <person name="Hitch T.C.A."/>
            <person name="Clavel T."/>
        </authorList>
    </citation>
    <scope>NUCLEOTIDE SEQUENCE [LARGE SCALE GENOMIC DNA]</scope>
    <source>
        <strain evidence="2 4">WCA3-601-WT-6J</strain>
    </source>
</reference>
<sequence length="328" mass="36441">MRNCFASSWKRRSLQMPEVKKNAISFKSSNGTDIVAGYYYTCPGMEPRCILQISHGMCEYIGRYDDFAGYMAQKGYVVCGNDHLGHGATSSGPNGTDGYFAEKDGRKFVLQDLHEMNRLAREAYPGLPVILLGHSMGSFFARMYAVLYPETLHALVLSGTGGPNPLAGVGLALTEAIGRVKGRKHRSKFLNNMAFGQYLKRVDSPDTPYDWISRDKEVVARYAQDAKCTFIFTASAFHELMAILRAVNRPQWAQKVDKRLPVALFAGDADPVGDYGRGVESVYRALKDAGVKDVFLKLYPGARHEILNETNRAEVYADILAWCDAHQA</sequence>